<evidence type="ECO:0000256" key="1">
    <source>
        <dbReference type="SAM" id="SignalP"/>
    </source>
</evidence>
<sequence>MVKYKKVMSGILAAAMMVASMICLPKNVQAAESATPTELVYNQPVNDSFSYAGEVKTYTFNLSESMARSTFGWKVCVKNVSEDADIKLTVDAFGNKYQSDKLGKGGNESCVNEMGTTCKAGEYKVTVENKTGSTGSNAAFTITYQIGYKGGSVAIGDLIRFTNNSNYTTTVATRKAYSVTKTVRGEALPDGAILVGVRANLDKRACNNTCSAPTMKMTLSDETEIKLNNISYTEIKNSKEPMYQPLLRVDFVAKNVTTGTSTYDFNAVLDYIYPYD</sequence>
<dbReference type="EMBL" id="CBHH010000042">
    <property type="protein sequence ID" value="CDD57104.1"/>
    <property type="molecule type" value="Genomic_DNA"/>
</dbReference>
<feature type="chain" id="PRO_5004440179" evidence="1">
    <location>
        <begin position="31"/>
        <end position="276"/>
    </location>
</feature>
<feature type="signal peptide" evidence="1">
    <location>
        <begin position="1"/>
        <end position="30"/>
    </location>
</feature>
<keyword evidence="1" id="KW-0732">Signal</keyword>
<dbReference type="AlphaFoldDB" id="R7ANM2"/>
<evidence type="ECO:0000313" key="3">
    <source>
        <dbReference type="Proteomes" id="UP000018141"/>
    </source>
</evidence>
<dbReference type="Proteomes" id="UP000018141">
    <property type="component" value="Unassembled WGS sequence"/>
</dbReference>
<protein>
    <submittedName>
        <fullName evidence="2">Uncharacterized protein</fullName>
    </submittedName>
</protein>
<accession>R7ANM2</accession>
<name>R7ANM2_9FIRM</name>
<gene>
    <name evidence="2" type="ORF">BN656_01421</name>
</gene>
<proteinExistence type="predicted"/>
<evidence type="ECO:0000313" key="2">
    <source>
        <dbReference type="EMBL" id="CDD57104.1"/>
    </source>
</evidence>
<organism evidence="2 3">
    <name type="scientific">Bacteroides pectinophilus CAG:437</name>
    <dbReference type="NCBI Taxonomy" id="1263051"/>
    <lineage>
        <taxon>Bacteria</taxon>
        <taxon>Bacillati</taxon>
        <taxon>Bacillota</taxon>
        <taxon>Clostridia</taxon>
        <taxon>Eubacteriales</taxon>
    </lineage>
</organism>
<comment type="caution">
    <text evidence="2">The sequence shown here is derived from an EMBL/GenBank/DDBJ whole genome shotgun (WGS) entry which is preliminary data.</text>
</comment>
<reference evidence="2" key="1">
    <citation type="submission" date="2012-11" db="EMBL/GenBank/DDBJ databases">
        <title>Dependencies among metagenomic species, viruses, plasmids and units of genetic variation.</title>
        <authorList>
            <person name="Nielsen H.B."/>
            <person name="Almeida M."/>
            <person name="Juncker A.S."/>
            <person name="Rasmussen S."/>
            <person name="Li J."/>
            <person name="Sunagawa S."/>
            <person name="Plichta D."/>
            <person name="Gautier L."/>
            <person name="Le Chatelier E."/>
            <person name="Peletier E."/>
            <person name="Bonde I."/>
            <person name="Nielsen T."/>
            <person name="Manichanh C."/>
            <person name="Arumugam M."/>
            <person name="Batto J."/>
            <person name="Santos M.B.Q.D."/>
            <person name="Blom N."/>
            <person name="Borruel N."/>
            <person name="Burgdorf K.S."/>
            <person name="Boumezbeur F."/>
            <person name="Casellas F."/>
            <person name="Dore J."/>
            <person name="Guarner F."/>
            <person name="Hansen T."/>
            <person name="Hildebrand F."/>
            <person name="Kaas R.S."/>
            <person name="Kennedy S."/>
            <person name="Kristiansen K."/>
            <person name="Kultima J.R."/>
            <person name="Leonard P."/>
            <person name="Levenez F."/>
            <person name="Lund O."/>
            <person name="Moumen B."/>
            <person name="Le Paslier D."/>
            <person name="Pons N."/>
            <person name="Pedersen O."/>
            <person name="Prifti E."/>
            <person name="Qin J."/>
            <person name="Raes J."/>
            <person name="Tap J."/>
            <person name="Tims S."/>
            <person name="Ussery D.W."/>
            <person name="Yamada T."/>
            <person name="MetaHit consortium"/>
            <person name="Renault P."/>
            <person name="Sicheritz-Ponten T."/>
            <person name="Bork P."/>
            <person name="Wang J."/>
            <person name="Brunak S."/>
            <person name="Ehrlich S.D."/>
        </authorList>
    </citation>
    <scope>NUCLEOTIDE SEQUENCE [LARGE SCALE GENOMIC DNA]</scope>
</reference>